<evidence type="ECO:0000313" key="6">
    <source>
        <dbReference type="Proteomes" id="UP001263246"/>
    </source>
</evidence>
<sequence>MAKNTHPAIIARDDFEKVQEILTKNQKVFKTVRAESEQIRTEYQNDLAGMVFCADCGRSMDFDRLPHGAEESKKVCYYICRARQADDKCIGHQITEKLLKALVMDQLHLFIVRLSDKRKILEELRKIEDMQNPVYRAKSEVMSLTDKVGQMAKKREQLYADYVAGAVDSEEYQQIREEYSRQYDSLRTALQRVEAKKMEVEQQIREYLNMTSNLEAHLDDFGFDAQLVKSLVQRIEVSADKRIRIVFGFQDVLADFGKESAGK</sequence>
<evidence type="ECO:0000259" key="4">
    <source>
        <dbReference type="Pfam" id="PF13408"/>
    </source>
</evidence>
<keyword evidence="1" id="KW-0238">DNA-binding</keyword>
<evidence type="ECO:0000313" key="5">
    <source>
        <dbReference type="EMBL" id="MDU8687401.1"/>
    </source>
</evidence>
<dbReference type="PANTHER" id="PTHR30461">
    <property type="entry name" value="DNA-INVERTASE FROM LAMBDOID PROPHAGE"/>
    <property type="match status" value="1"/>
</dbReference>
<dbReference type="EMBL" id="JAWHPR010000001">
    <property type="protein sequence ID" value="MDU8687401.1"/>
    <property type="molecule type" value="Genomic_DNA"/>
</dbReference>
<keyword evidence="3" id="KW-0175">Coiled coil</keyword>
<dbReference type="PANTHER" id="PTHR30461:SF2">
    <property type="entry name" value="SERINE RECOMBINASE PINE-RELATED"/>
    <property type="match status" value="1"/>
</dbReference>
<dbReference type="InterPro" id="IPR038109">
    <property type="entry name" value="DNA_bind_recomb_sf"/>
</dbReference>
<protein>
    <submittedName>
        <fullName evidence="5">Recombinase zinc beta ribbon domain-containing protein</fullName>
    </submittedName>
</protein>
<evidence type="ECO:0000256" key="1">
    <source>
        <dbReference type="ARBA" id="ARBA00023125"/>
    </source>
</evidence>
<dbReference type="Gene3D" id="3.90.1750.20">
    <property type="entry name" value="Putative Large Serine Recombinase, Chain B, Domain 2"/>
    <property type="match status" value="1"/>
</dbReference>
<dbReference type="InterPro" id="IPR050639">
    <property type="entry name" value="SSR_resolvase"/>
</dbReference>
<proteinExistence type="predicted"/>
<accession>A0ABU3TVT2</accession>
<dbReference type="InterPro" id="IPR025827">
    <property type="entry name" value="Zn_ribbon_recom_dom"/>
</dbReference>
<organism evidence="5 6">
    <name type="scientific">Faecalibacterium wellingii</name>
    <dbReference type="NCBI Taxonomy" id="2929491"/>
    <lineage>
        <taxon>Bacteria</taxon>
        <taxon>Bacillati</taxon>
        <taxon>Bacillota</taxon>
        <taxon>Clostridia</taxon>
        <taxon>Eubacteriales</taxon>
        <taxon>Oscillospiraceae</taxon>
        <taxon>Faecalibacterium</taxon>
    </lineage>
</organism>
<comment type="caution">
    <text evidence="5">The sequence shown here is derived from an EMBL/GenBank/DDBJ whole genome shotgun (WGS) entry which is preliminary data.</text>
</comment>
<dbReference type="Pfam" id="PF13408">
    <property type="entry name" value="Zn_ribbon_recom"/>
    <property type="match status" value="1"/>
</dbReference>
<gene>
    <name evidence="5" type="ORF">RX402_01340</name>
</gene>
<dbReference type="RefSeq" id="WP_256469123.1">
    <property type="nucleotide sequence ID" value="NZ_CP094473.1"/>
</dbReference>
<keyword evidence="2" id="KW-0233">DNA recombination</keyword>
<keyword evidence="6" id="KW-1185">Reference proteome</keyword>
<evidence type="ECO:0000256" key="3">
    <source>
        <dbReference type="SAM" id="Coils"/>
    </source>
</evidence>
<feature type="domain" description="Recombinase zinc beta ribbon" evidence="4">
    <location>
        <begin position="47"/>
        <end position="107"/>
    </location>
</feature>
<feature type="coiled-coil region" evidence="3">
    <location>
        <begin position="169"/>
        <end position="210"/>
    </location>
</feature>
<evidence type="ECO:0000256" key="2">
    <source>
        <dbReference type="ARBA" id="ARBA00023172"/>
    </source>
</evidence>
<name>A0ABU3TVT2_9FIRM</name>
<dbReference type="Proteomes" id="UP001263246">
    <property type="component" value="Unassembled WGS sequence"/>
</dbReference>
<reference evidence="5 6" key="1">
    <citation type="submission" date="2023-10" db="EMBL/GenBank/DDBJ databases">
        <title>Host Genetic Regulation of Human Gut Microbial Structural Variation.</title>
        <authorList>
            <person name="Harmsen H.J.M."/>
        </authorList>
    </citation>
    <scope>NUCLEOTIDE SEQUENCE [LARGE SCALE GENOMIC DNA]</scope>
    <source>
        <strain evidence="5 6">HTF-F</strain>
    </source>
</reference>